<evidence type="ECO:0000313" key="2">
    <source>
        <dbReference type="Proteomes" id="UP000184231"/>
    </source>
</evidence>
<organism evidence="1 2">
    <name type="scientific">Arenibacter nanhaiticus</name>
    <dbReference type="NCBI Taxonomy" id="558155"/>
    <lineage>
        <taxon>Bacteria</taxon>
        <taxon>Pseudomonadati</taxon>
        <taxon>Bacteroidota</taxon>
        <taxon>Flavobacteriia</taxon>
        <taxon>Flavobacteriales</taxon>
        <taxon>Flavobacteriaceae</taxon>
        <taxon>Arenibacter</taxon>
    </lineage>
</organism>
<dbReference type="PROSITE" id="PS51257">
    <property type="entry name" value="PROKAR_LIPOPROTEIN"/>
    <property type="match status" value="1"/>
</dbReference>
<accession>A0A1M6C211</accession>
<keyword evidence="2" id="KW-1185">Reference proteome</keyword>
<reference evidence="1 2" key="1">
    <citation type="submission" date="2016-11" db="EMBL/GenBank/DDBJ databases">
        <authorList>
            <person name="Jaros S."/>
            <person name="Januszkiewicz K."/>
            <person name="Wedrychowicz H."/>
        </authorList>
    </citation>
    <scope>NUCLEOTIDE SEQUENCE [LARGE SCALE GENOMIC DNA]</scope>
    <source>
        <strain evidence="1 2">CGMCC 1.8863</strain>
    </source>
</reference>
<dbReference type="InterPro" id="IPR017853">
    <property type="entry name" value="GH"/>
</dbReference>
<dbReference type="InterPro" id="IPR013785">
    <property type="entry name" value="Aldolase_TIM"/>
</dbReference>
<dbReference type="STRING" id="558155.SAMN04487911_10353"/>
<dbReference type="AlphaFoldDB" id="A0A1M6C211"/>
<name>A0A1M6C211_9FLAO</name>
<dbReference type="EMBL" id="FQYX01000003">
    <property type="protein sequence ID" value="SHI54993.1"/>
    <property type="molecule type" value="Genomic_DNA"/>
</dbReference>
<sequence length="689" mass="78943">MNLIKLFIVLFLFIAGSCKTKSEYTIGNKSISRTIKISDDGQLFTSKVDNKIAGKILTPRDNEEFRFRISEGTHIEGSDVVLSSKDFNFKKVINEGSNSLGFLLKNKEHQLEVELYFEVEEGDFYIRKYLKISSKKPVTIERIDVESLSLNDIYQPYQIKQITSQGVAQWRPGLGQPLYGSISATFFGVEFPAADNYVEDKKGYCGYLWGKEIKADEIYTSHKAVIGVGDDPEHIQETFFNYIDRIRIRPFRLQVQYNSWFDFYSGVDKEKFNQSVSKVHQELVEERNVDPLSAYVIDDGWQDVKADWSQKVWKVNSKFDPDFSTSLKRVQLAGSKLGLWLSPGCLFGAQPAVPKLKEQGFETLGKWMSMAGPKYMKSLEDRMLELTNSGVKYFKLDGVFGHLNSREFELHGNQYGLPYMPQLGTDGLSASDPLLNDSKFDELKTYYLVAGTERLMELFKKQHAVDPNVYVVISNGAYLSPWWLMYVDAVWMINAGDAAGGSNRTQELVYRDGVYYDTWQKENTQFPINSIFNHEPKKVKSGESREAFSEYLWMNLSRGTGFVELYIKTPELSESDWDVLAKGLKWVKSVFPYFKRAKLHGGDPKESEVYGYTGWNENGGFISFHNPSDQPQMYNIKLDRKFGLIKGKDQYEVSSPLKNSKEFENKKYGFGDELTISMNPGEVKVLNFH</sequence>
<dbReference type="SUPFAM" id="SSF51445">
    <property type="entry name" value="(Trans)glycosidases"/>
    <property type="match status" value="1"/>
</dbReference>
<proteinExistence type="predicted"/>
<protein>
    <recommendedName>
        <fullName evidence="3">Alpha-galactosidase</fullName>
    </recommendedName>
</protein>
<evidence type="ECO:0000313" key="1">
    <source>
        <dbReference type="EMBL" id="SHI54993.1"/>
    </source>
</evidence>
<evidence type="ECO:0008006" key="3">
    <source>
        <dbReference type="Google" id="ProtNLM"/>
    </source>
</evidence>
<dbReference type="Proteomes" id="UP000184231">
    <property type="component" value="Unassembled WGS sequence"/>
</dbReference>
<dbReference type="Gene3D" id="3.20.20.70">
    <property type="entry name" value="Aldolase class I"/>
    <property type="match status" value="1"/>
</dbReference>
<gene>
    <name evidence="1" type="ORF">SAMN04487911_10353</name>
</gene>